<evidence type="ECO:0000313" key="1">
    <source>
        <dbReference type="EMBL" id="KAI3695543.1"/>
    </source>
</evidence>
<proteinExistence type="predicted"/>
<reference evidence="2" key="1">
    <citation type="journal article" date="2022" name="Mol. Ecol. Resour.">
        <title>The genomes of chicory, endive, great burdock and yacon provide insights into Asteraceae palaeo-polyploidization history and plant inulin production.</title>
        <authorList>
            <person name="Fan W."/>
            <person name="Wang S."/>
            <person name="Wang H."/>
            <person name="Wang A."/>
            <person name="Jiang F."/>
            <person name="Liu H."/>
            <person name="Zhao H."/>
            <person name="Xu D."/>
            <person name="Zhang Y."/>
        </authorList>
    </citation>
    <scope>NUCLEOTIDE SEQUENCE [LARGE SCALE GENOMIC DNA]</scope>
    <source>
        <strain evidence="2">cv. Yunnan</strain>
    </source>
</reference>
<comment type="caution">
    <text evidence="1">The sequence shown here is derived from an EMBL/GenBank/DDBJ whole genome shotgun (WGS) entry which is preliminary data.</text>
</comment>
<dbReference type="EMBL" id="CM042043">
    <property type="protein sequence ID" value="KAI3695543.1"/>
    <property type="molecule type" value="Genomic_DNA"/>
</dbReference>
<gene>
    <name evidence="1" type="ORF">L1987_78540</name>
</gene>
<accession>A0ACB8ZD76</accession>
<name>A0ACB8ZD76_9ASTR</name>
<sequence length="117" mass="13229">MSMSYQFLLKLETKLTFFTEMDGVVSRAREQLERSKQRLYHQGAQIIAARLGMPGSASSRPMPHLLQRPPNPMSMTPQRPPVSRSMTGPTPLPNPVGVWDRPQLQETLVRLSNQGMK</sequence>
<reference evidence="1 2" key="2">
    <citation type="journal article" date="2022" name="Mol. Ecol. Resour.">
        <title>The genomes of chicory, endive, great burdock and yacon provide insights into Asteraceae paleo-polyploidization history and plant inulin production.</title>
        <authorList>
            <person name="Fan W."/>
            <person name="Wang S."/>
            <person name="Wang H."/>
            <person name="Wang A."/>
            <person name="Jiang F."/>
            <person name="Liu H."/>
            <person name="Zhao H."/>
            <person name="Xu D."/>
            <person name="Zhang Y."/>
        </authorList>
    </citation>
    <scope>NUCLEOTIDE SEQUENCE [LARGE SCALE GENOMIC DNA]</scope>
    <source>
        <strain evidence="2">cv. Yunnan</strain>
        <tissue evidence="1">Leaves</tissue>
    </source>
</reference>
<protein>
    <submittedName>
        <fullName evidence="1">Uncharacterized protein</fullName>
    </submittedName>
</protein>
<evidence type="ECO:0000313" key="2">
    <source>
        <dbReference type="Proteomes" id="UP001056120"/>
    </source>
</evidence>
<organism evidence="1 2">
    <name type="scientific">Smallanthus sonchifolius</name>
    <dbReference type="NCBI Taxonomy" id="185202"/>
    <lineage>
        <taxon>Eukaryota</taxon>
        <taxon>Viridiplantae</taxon>
        <taxon>Streptophyta</taxon>
        <taxon>Embryophyta</taxon>
        <taxon>Tracheophyta</taxon>
        <taxon>Spermatophyta</taxon>
        <taxon>Magnoliopsida</taxon>
        <taxon>eudicotyledons</taxon>
        <taxon>Gunneridae</taxon>
        <taxon>Pentapetalae</taxon>
        <taxon>asterids</taxon>
        <taxon>campanulids</taxon>
        <taxon>Asterales</taxon>
        <taxon>Asteraceae</taxon>
        <taxon>Asteroideae</taxon>
        <taxon>Heliantheae alliance</taxon>
        <taxon>Millerieae</taxon>
        <taxon>Smallanthus</taxon>
    </lineage>
</organism>
<keyword evidence="2" id="KW-1185">Reference proteome</keyword>
<dbReference type="Proteomes" id="UP001056120">
    <property type="component" value="Linkage Group LG26"/>
</dbReference>